<evidence type="ECO:0000313" key="4">
    <source>
        <dbReference type="Proteomes" id="UP000289738"/>
    </source>
</evidence>
<feature type="compositionally biased region" description="Acidic residues" evidence="1">
    <location>
        <begin position="170"/>
        <end position="194"/>
    </location>
</feature>
<feature type="compositionally biased region" description="Basic residues" evidence="1">
    <location>
        <begin position="154"/>
        <end position="163"/>
    </location>
</feature>
<sequence length="443" mass="50178">MKPKSEPNQPKVKPMSQPNKLAHQPKKTTSQPKKTTPHPMKPVPQAKKTSYQAKSVSPQSNSSSEAANNSQGAKDKQSSSGCRVTRSGRQVKEAPLQEDDTDSHDFYESTEYELYRSLKVVGDNLYSSDSDSDSNSGNRKRSGERDSRFEVREKHKPPKKRLADKKIDTDDSNYEGSEDEQSSESDLDDSDGASDADSWHPENSDKVLESDEESPAVYPQFNEKTKFGELKFDVSMVFKSKSEFMQATRDYTIQWGRNILFSKNDKIRVRAVCKSEDCPWVVYCACNKQDGSWQIKTLVDSHTCLRGRKNRAATQTWTLSKLVPKLRKYPTMKHREVYDWFIRKCNVYLNSTCITRALKAARKIVEGDEIAQYGLVWDYANELLTSNPGSTIQVSVIPMPESPPMFDHFYVCLDACKRGFKAGCRPLIGLDGAFLKTLHGVKF</sequence>
<proteinExistence type="predicted"/>
<evidence type="ECO:0000313" key="3">
    <source>
        <dbReference type="EMBL" id="RYQ96301.1"/>
    </source>
</evidence>
<feature type="compositionally biased region" description="Low complexity" evidence="1">
    <location>
        <begin position="52"/>
        <end position="71"/>
    </location>
</feature>
<dbReference type="PANTHER" id="PTHR31973">
    <property type="entry name" value="POLYPROTEIN, PUTATIVE-RELATED"/>
    <property type="match status" value="1"/>
</dbReference>
<feature type="compositionally biased region" description="Low complexity" evidence="1">
    <location>
        <begin position="127"/>
        <end position="137"/>
    </location>
</feature>
<dbReference type="Proteomes" id="UP000289738">
    <property type="component" value="Chromosome B08"/>
</dbReference>
<feature type="compositionally biased region" description="Basic and acidic residues" evidence="1">
    <location>
        <begin position="141"/>
        <end position="153"/>
    </location>
</feature>
<dbReference type="InterPro" id="IPR004332">
    <property type="entry name" value="Transposase_MuDR"/>
</dbReference>
<feature type="region of interest" description="Disordered" evidence="1">
    <location>
        <begin position="124"/>
        <end position="215"/>
    </location>
</feature>
<name>A0A444Y2X8_ARAHY</name>
<feature type="compositionally biased region" description="Low complexity" evidence="1">
    <location>
        <begin position="27"/>
        <end position="38"/>
    </location>
</feature>
<dbReference type="PANTHER" id="PTHR31973:SF187">
    <property type="entry name" value="MUTATOR TRANSPOSASE MUDRA PROTEIN"/>
    <property type="match status" value="1"/>
</dbReference>
<organism evidence="3 4">
    <name type="scientific">Arachis hypogaea</name>
    <name type="common">Peanut</name>
    <dbReference type="NCBI Taxonomy" id="3818"/>
    <lineage>
        <taxon>Eukaryota</taxon>
        <taxon>Viridiplantae</taxon>
        <taxon>Streptophyta</taxon>
        <taxon>Embryophyta</taxon>
        <taxon>Tracheophyta</taxon>
        <taxon>Spermatophyta</taxon>
        <taxon>Magnoliopsida</taxon>
        <taxon>eudicotyledons</taxon>
        <taxon>Gunneridae</taxon>
        <taxon>Pentapetalae</taxon>
        <taxon>rosids</taxon>
        <taxon>fabids</taxon>
        <taxon>Fabales</taxon>
        <taxon>Fabaceae</taxon>
        <taxon>Papilionoideae</taxon>
        <taxon>50 kb inversion clade</taxon>
        <taxon>dalbergioids sensu lato</taxon>
        <taxon>Dalbergieae</taxon>
        <taxon>Pterocarpus clade</taxon>
        <taxon>Arachis</taxon>
    </lineage>
</organism>
<evidence type="ECO:0000259" key="2">
    <source>
        <dbReference type="Pfam" id="PF03108"/>
    </source>
</evidence>
<reference evidence="3 4" key="1">
    <citation type="submission" date="2019-01" db="EMBL/GenBank/DDBJ databases">
        <title>Sequencing of cultivated peanut Arachis hypogaea provides insights into genome evolution and oil improvement.</title>
        <authorList>
            <person name="Chen X."/>
        </authorList>
    </citation>
    <scope>NUCLEOTIDE SEQUENCE [LARGE SCALE GENOMIC DNA]</scope>
    <source>
        <strain evidence="4">cv. Fuhuasheng</strain>
        <tissue evidence="3">Leaves</tissue>
    </source>
</reference>
<dbReference type="EMBL" id="SDMP01000018">
    <property type="protein sequence ID" value="RYQ96301.1"/>
    <property type="molecule type" value="Genomic_DNA"/>
</dbReference>
<accession>A0A444Y2X8</accession>
<feature type="domain" description="Transposase MuDR plant" evidence="2">
    <location>
        <begin position="231"/>
        <end position="292"/>
    </location>
</feature>
<feature type="compositionally biased region" description="Basic and acidic residues" evidence="1">
    <location>
        <begin position="197"/>
        <end position="209"/>
    </location>
</feature>
<gene>
    <name evidence="3" type="ORF">Ahy_B08g092005</name>
</gene>
<protein>
    <recommendedName>
        <fullName evidence="2">Transposase MuDR plant domain-containing protein</fullName>
    </recommendedName>
</protein>
<feature type="region of interest" description="Disordered" evidence="1">
    <location>
        <begin position="1"/>
        <end position="108"/>
    </location>
</feature>
<keyword evidence="4" id="KW-1185">Reference proteome</keyword>
<comment type="caution">
    <text evidence="3">The sequence shown here is derived from an EMBL/GenBank/DDBJ whole genome shotgun (WGS) entry which is preliminary data.</text>
</comment>
<evidence type="ECO:0000256" key="1">
    <source>
        <dbReference type="SAM" id="MobiDB-lite"/>
    </source>
</evidence>
<dbReference type="Pfam" id="PF03108">
    <property type="entry name" value="DBD_Tnp_Mut"/>
    <property type="match status" value="1"/>
</dbReference>
<dbReference type="AlphaFoldDB" id="A0A444Y2X8"/>